<evidence type="ECO:0000256" key="1">
    <source>
        <dbReference type="SAM" id="Phobius"/>
    </source>
</evidence>
<keyword evidence="3" id="KW-1185">Reference proteome</keyword>
<feature type="transmembrane region" description="Helical" evidence="1">
    <location>
        <begin position="64"/>
        <end position="82"/>
    </location>
</feature>
<gene>
    <name evidence="2" type="ORF">QLQ12_05985</name>
</gene>
<evidence type="ECO:0000313" key="2">
    <source>
        <dbReference type="EMBL" id="MDI6098151.1"/>
    </source>
</evidence>
<keyword evidence="1" id="KW-0472">Membrane</keyword>
<name>A0ABT6WEK3_9ACTN</name>
<proteinExistence type="predicted"/>
<keyword evidence="1" id="KW-1133">Transmembrane helix</keyword>
<dbReference type="RefSeq" id="WP_282757660.1">
    <property type="nucleotide sequence ID" value="NZ_JASCTH010000003.1"/>
</dbReference>
<reference evidence="2 3" key="1">
    <citation type="submission" date="2023-05" db="EMBL/GenBank/DDBJ databases">
        <title>Actinoplanes sp. NEAU-A12 genome sequencing.</title>
        <authorList>
            <person name="Wang Z.-S."/>
        </authorList>
    </citation>
    <scope>NUCLEOTIDE SEQUENCE [LARGE SCALE GENOMIC DNA]</scope>
    <source>
        <strain evidence="2 3">NEAU-A12</strain>
    </source>
</reference>
<dbReference type="Proteomes" id="UP001241758">
    <property type="component" value="Unassembled WGS sequence"/>
</dbReference>
<dbReference type="EMBL" id="JASCTH010000003">
    <property type="protein sequence ID" value="MDI6098151.1"/>
    <property type="molecule type" value="Genomic_DNA"/>
</dbReference>
<comment type="caution">
    <text evidence="2">The sequence shown here is derived from an EMBL/GenBank/DDBJ whole genome shotgun (WGS) entry which is preliminary data.</text>
</comment>
<evidence type="ECO:0000313" key="3">
    <source>
        <dbReference type="Proteomes" id="UP001241758"/>
    </source>
</evidence>
<feature type="transmembrane region" description="Helical" evidence="1">
    <location>
        <begin position="6"/>
        <end position="26"/>
    </location>
</feature>
<keyword evidence="1" id="KW-0812">Transmembrane</keyword>
<sequence>MSSPDLQGWHVSLFVTVAILLIQVIVDRVIARVYDGEPSPDSVPEPRKEDVEVELAGTKLRTGVLVVVGGIALPVFAVSLLGPTLADQLAGVTGTVLGGVTLLLAWRTREESKRLAAEVRKLSADAEKKIPPAP</sequence>
<protein>
    <submittedName>
        <fullName evidence="2">Uncharacterized protein</fullName>
    </submittedName>
</protein>
<organism evidence="2 3">
    <name type="scientific">Actinoplanes sandaracinus</name>
    <dbReference type="NCBI Taxonomy" id="3045177"/>
    <lineage>
        <taxon>Bacteria</taxon>
        <taxon>Bacillati</taxon>
        <taxon>Actinomycetota</taxon>
        <taxon>Actinomycetes</taxon>
        <taxon>Micromonosporales</taxon>
        <taxon>Micromonosporaceae</taxon>
        <taxon>Actinoplanes</taxon>
    </lineage>
</organism>
<feature type="transmembrane region" description="Helical" evidence="1">
    <location>
        <begin position="88"/>
        <end position="106"/>
    </location>
</feature>
<accession>A0ABT6WEK3</accession>